<protein>
    <submittedName>
        <fullName evidence="1">Uncharacterized protein</fullName>
    </submittedName>
</protein>
<name>A0AAV5JA93_9ROSI</name>
<reference evidence="1 2" key="1">
    <citation type="journal article" date="2021" name="Commun. Biol.">
        <title>The genome of Shorea leprosula (Dipterocarpaceae) highlights the ecological relevance of drought in aseasonal tropical rainforests.</title>
        <authorList>
            <person name="Ng K.K.S."/>
            <person name="Kobayashi M.J."/>
            <person name="Fawcett J.A."/>
            <person name="Hatakeyama M."/>
            <person name="Paape T."/>
            <person name="Ng C.H."/>
            <person name="Ang C.C."/>
            <person name="Tnah L.H."/>
            <person name="Lee C.T."/>
            <person name="Nishiyama T."/>
            <person name="Sese J."/>
            <person name="O'Brien M.J."/>
            <person name="Copetti D."/>
            <person name="Mohd Noor M.I."/>
            <person name="Ong R.C."/>
            <person name="Putra M."/>
            <person name="Sireger I.Z."/>
            <person name="Indrioko S."/>
            <person name="Kosugi Y."/>
            <person name="Izuno A."/>
            <person name="Isagi Y."/>
            <person name="Lee S.L."/>
            <person name="Shimizu K.K."/>
        </authorList>
    </citation>
    <scope>NUCLEOTIDE SEQUENCE [LARGE SCALE GENOMIC DNA]</scope>
    <source>
        <strain evidence="1">214</strain>
    </source>
</reference>
<sequence length="55" mass="5616">MGSGQEEVKDLMKVMGCNGGFSVKGAGHGDGCKRRAVVLGYGNGPCSVKRADDEG</sequence>
<gene>
    <name evidence="1" type="ORF">SLEP1_g22778</name>
</gene>
<dbReference type="AlphaFoldDB" id="A0AAV5JA93"/>
<keyword evidence="2" id="KW-1185">Reference proteome</keyword>
<proteinExistence type="predicted"/>
<evidence type="ECO:0000313" key="1">
    <source>
        <dbReference type="EMBL" id="GKV11529.1"/>
    </source>
</evidence>
<comment type="caution">
    <text evidence="1">The sequence shown here is derived from an EMBL/GenBank/DDBJ whole genome shotgun (WGS) entry which is preliminary data.</text>
</comment>
<dbReference type="EMBL" id="BPVZ01000034">
    <property type="protein sequence ID" value="GKV11529.1"/>
    <property type="molecule type" value="Genomic_DNA"/>
</dbReference>
<organism evidence="1 2">
    <name type="scientific">Rubroshorea leprosula</name>
    <dbReference type="NCBI Taxonomy" id="152421"/>
    <lineage>
        <taxon>Eukaryota</taxon>
        <taxon>Viridiplantae</taxon>
        <taxon>Streptophyta</taxon>
        <taxon>Embryophyta</taxon>
        <taxon>Tracheophyta</taxon>
        <taxon>Spermatophyta</taxon>
        <taxon>Magnoliopsida</taxon>
        <taxon>eudicotyledons</taxon>
        <taxon>Gunneridae</taxon>
        <taxon>Pentapetalae</taxon>
        <taxon>rosids</taxon>
        <taxon>malvids</taxon>
        <taxon>Malvales</taxon>
        <taxon>Dipterocarpaceae</taxon>
        <taxon>Rubroshorea</taxon>
    </lineage>
</organism>
<evidence type="ECO:0000313" key="2">
    <source>
        <dbReference type="Proteomes" id="UP001054252"/>
    </source>
</evidence>
<dbReference type="Proteomes" id="UP001054252">
    <property type="component" value="Unassembled WGS sequence"/>
</dbReference>
<accession>A0AAV5JA93</accession>